<dbReference type="Proteomes" id="UP000038045">
    <property type="component" value="Unplaced"/>
</dbReference>
<protein>
    <submittedName>
        <fullName evidence="3">ZP domain-containing protein</fullName>
    </submittedName>
</protein>
<evidence type="ECO:0000313" key="2">
    <source>
        <dbReference type="Proteomes" id="UP000038045"/>
    </source>
</evidence>
<proteinExistence type="predicted"/>
<reference evidence="3" key="1">
    <citation type="submission" date="2017-02" db="UniProtKB">
        <authorList>
            <consortium name="WormBaseParasite"/>
        </authorList>
    </citation>
    <scope>IDENTIFICATION</scope>
</reference>
<name>A0A0N4ZKP2_PARTI</name>
<keyword evidence="2" id="KW-1185">Reference proteome</keyword>
<organism evidence="2 3">
    <name type="scientific">Parastrongyloides trichosuri</name>
    <name type="common">Possum-specific nematode worm</name>
    <dbReference type="NCBI Taxonomy" id="131310"/>
    <lineage>
        <taxon>Eukaryota</taxon>
        <taxon>Metazoa</taxon>
        <taxon>Ecdysozoa</taxon>
        <taxon>Nematoda</taxon>
        <taxon>Chromadorea</taxon>
        <taxon>Rhabditida</taxon>
        <taxon>Tylenchina</taxon>
        <taxon>Panagrolaimomorpha</taxon>
        <taxon>Strongyloidoidea</taxon>
        <taxon>Strongyloididae</taxon>
        <taxon>Parastrongyloides</taxon>
    </lineage>
</organism>
<dbReference type="STRING" id="131310.A0A0N4ZKP2"/>
<evidence type="ECO:0000256" key="1">
    <source>
        <dbReference type="SAM" id="MobiDB-lite"/>
    </source>
</evidence>
<dbReference type="AlphaFoldDB" id="A0A0N4ZKP2"/>
<sequence length="141" mass="15667">MEDKSSEKSIQSKNLSSNDGCSTSPNNKEITTSRDTTENDDDEYEETCMVMHLDGKYDANLLRTSVLNENYKLRKKDDGSMVVQVGHSVFNASFSTTCGSDLIFPITNSANNDETLEKPFASDIRLTCKKTNNPLLKNGLI</sequence>
<feature type="region of interest" description="Disordered" evidence="1">
    <location>
        <begin position="1"/>
        <end position="43"/>
    </location>
</feature>
<accession>A0A0N4ZKP2</accession>
<dbReference type="WBParaSite" id="PTRK_0000867600.1">
    <property type="protein sequence ID" value="PTRK_0000867600.1"/>
    <property type="gene ID" value="PTRK_0000867600"/>
</dbReference>
<dbReference type="Gene3D" id="2.60.40.4370">
    <property type="match status" value="1"/>
</dbReference>
<evidence type="ECO:0000313" key="3">
    <source>
        <dbReference type="WBParaSite" id="PTRK_0000867600.1"/>
    </source>
</evidence>
<feature type="compositionally biased region" description="Polar residues" evidence="1">
    <location>
        <begin position="8"/>
        <end position="30"/>
    </location>
</feature>